<proteinExistence type="predicted"/>
<keyword evidence="2" id="KW-1185">Reference proteome</keyword>
<accession>A0A1I8AM80</accession>
<evidence type="ECO:0000313" key="3">
    <source>
        <dbReference type="WBParaSite" id="L893_g741.t1"/>
    </source>
</evidence>
<feature type="compositionally biased region" description="Polar residues" evidence="1">
    <location>
        <begin position="75"/>
        <end position="91"/>
    </location>
</feature>
<organism evidence="2 3">
    <name type="scientific">Steinernema glaseri</name>
    <dbReference type="NCBI Taxonomy" id="37863"/>
    <lineage>
        <taxon>Eukaryota</taxon>
        <taxon>Metazoa</taxon>
        <taxon>Ecdysozoa</taxon>
        <taxon>Nematoda</taxon>
        <taxon>Chromadorea</taxon>
        <taxon>Rhabditida</taxon>
        <taxon>Tylenchina</taxon>
        <taxon>Panagrolaimomorpha</taxon>
        <taxon>Strongyloidoidea</taxon>
        <taxon>Steinernematidae</taxon>
        <taxon>Steinernema</taxon>
    </lineage>
</organism>
<dbReference type="WBParaSite" id="L893_g741.t1">
    <property type="protein sequence ID" value="L893_g741.t1"/>
    <property type="gene ID" value="L893_g741"/>
</dbReference>
<dbReference type="Proteomes" id="UP000095287">
    <property type="component" value="Unplaced"/>
</dbReference>
<protein>
    <submittedName>
        <fullName evidence="3">Ring finger protein 213</fullName>
    </submittedName>
</protein>
<evidence type="ECO:0000313" key="2">
    <source>
        <dbReference type="Proteomes" id="UP000095287"/>
    </source>
</evidence>
<reference evidence="3" key="1">
    <citation type="submission" date="2016-11" db="UniProtKB">
        <authorList>
            <consortium name="WormBaseParasite"/>
        </authorList>
    </citation>
    <scope>IDENTIFICATION</scope>
</reference>
<evidence type="ECO:0000256" key="1">
    <source>
        <dbReference type="SAM" id="MobiDB-lite"/>
    </source>
</evidence>
<dbReference type="AlphaFoldDB" id="A0A1I8AM80"/>
<name>A0A1I8AM80_9BILA</name>
<sequence>MQKAPLPESGNLGSSWDLLNFDPKDEDRRTCTGDDLIGLAYLGELATDKSELDQWRNTVEHLGKEYKGTHHLKLPNNTPQVHVSETQSDSE</sequence>
<feature type="region of interest" description="Disordered" evidence="1">
    <location>
        <begin position="68"/>
        <end position="91"/>
    </location>
</feature>
<feature type="region of interest" description="Disordered" evidence="1">
    <location>
        <begin position="1"/>
        <end position="25"/>
    </location>
</feature>